<reference evidence="18" key="3">
    <citation type="submission" date="2016-07" db="EMBL/GenBank/DDBJ databases">
        <title>Evolution of pathogenesis and genome organization in the Tremellales.</title>
        <authorList>
            <person name="Cuomo C."/>
            <person name="Litvintseva A."/>
            <person name="Heitman J."/>
            <person name="Chen Y."/>
            <person name="Sun S."/>
            <person name="Springer D."/>
            <person name="Dromer F."/>
            <person name="Young S."/>
            <person name="Zeng Q."/>
            <person name="Chapman S."/>
            <person name="Gujja S."/>
            <person name="Saif S."/>
            <person name="Birren B."/>
        </authorList>
    </citation>
    <scope>NUCLEOTIDE SEQUENCE</scope>
    <source>
        <strain evidence="18">CBS 10737</strain>
    </source>
</reference>
<dbReference type="KEGG" id="kpin:30175693"/>
<evidence type="ECO:0000259" key="15">
    <source>
        <dbReference type="Pfam" id="PF01238"/>
    </source>
</evidence>
<dbReference type="Pfam" id="PF20511">
    <property type="entry name" value="PMI_typeI_cat"/>
    <property type="match status" value="1"/>
</dbReference>
<evidence type="ECO:0000256" key="13">
    <source>
        <dbReference type="RuleBase" id="RU004189"/>
    </source>
</evidence>
<feature type="active site" evidence="10">
    <location>
        <position position="310"/>
    </location>
</feature>
<dbReference type="InterPro" id="IPR046457">
    <property type="entry name" value="PMI_typeI_cat"/>
</dbReference>
<dbReference type="InterPro" id="IPR018050">
    <property type="entry name" value="Pmannose_isomerase-type1_CS"/>
</dbReference>
<organism evidence="18">
    <name type="scientific">Kwoniella pini CBS 10737</name>
    <dbReference type="NCBI Taxonomy" id="1296096"/>
    <lineage>
        <taxon>Eukaryota</taxon>
        <taxon>Fungi</taxon>
        <taxon>Dikarya</taxon>
        <taxon>Basidiomycota</taxon>
        <taxon>Agaricomycotina</taxon>
        <taxon>Tremellomycetes</taxon>
        <taxon>Tremellales</taxon>
        <taxon>Cryptococcaceae</taxon>
        <taxon>Kwoniella</taxon>
    </lineage>
</organism>
<evidence type="ECO:0000256" key="8">
    <source>
        <dbReference type="ARBA" id="ARBA00022833"/>
    </source>
</evidence>
<dbReference type="InterPro" id="IPR001250">
    <property type="entry name" value="Man6P_Isoase-1"/>
</dbReference>
<dbReference type="GO" id="GO:0005829">
    <property type="term" value="C:cytosol"/>
    <property type="evidence" value="ECO:0007669"/>
    <property type="project" value="TreeGrafter"/>
</dbReference>
<keyword evidence="20" id="KW-1185">Reference proteome</keyword>
<dbReference type="Gene3D" id="1.10.441.10">
    <property type="entry name" value="Phosphomannose Isomerase, domain 2"/>
    <property type="match status" value="1"/>
</dbReference>
<dbReference type="GO" id="GO:0004476">
    <property type="term" value="F:mannose-6-phosphate isomerase activity"/>
    <property type="evidence" value="ECO:0007669"/>
    <property type="project" value="UniProtKB-EC"/>
</dbReference>
<gene>
    <name evidence="18" type="ORF">I206_07324</name>
    <name evidence="19" type="ORF">I206_106789</name>
</gene>
<evidence type="ECO:0000256" key="9">
    <source>
        <dbReference type="ARBA" id="ARBA00023235"/>
    </source>
</evidence>
<dbReference type="PROSITE" id="PS00966">
    <property type="entry name" value="PMI_I_2"/>
    <property type="match status" value="1"/>
</dbReference>
<evidence type="ECO:0000313" key="20">
    <source>
        <dbReference type="Proteomes" id="UP000094020"/>
    </source>
</evidence>
<evidence type="ECO:0000256" key="2">
    <source>
        <dbReference type="ARBA" id="ARBA00002564"/>
    </source>
</evidence>
<feature type="domain" description="Phosphomannose isomerase type I helical insertion" evidence="17">
    <location>
        <begin position="203"/>
        <end position="272"/>
    </location>
</feature>
<reference evidence="18" key="1">
    <citation type="submission" date="2013-07" db="EMBL/GenBank/DDBJ databases">
        <title>The Genome Sequence of Cryptococcus pinus CBS10737.</title>
        <authorList>
            <consortium name="The Broad Institute Genome Sequencing Platform"/>
            <person name="Cuomo C."/>
            <person name="Litvintseva A."/>
            <person name="Chen Y."/>
            <person name="Heitman J."/>
            <person name="Sun S."/>
            <person name="Springer D."/>
            <person name="Dromer F."/>
            <person name="Young S.K."/>
            <person name="Zeng Q."/>
            <person name="Gargeya S."/>
            <person name="Fitzgerald M."/>
            <person name="Abouelleil A."/>
            <person name="Alvarado L."/>
            <person name="Berlin A.M."/>
            <person name="Chapman S.B."/>
            <person name="Dewar J."/>
            <person name="Goldberg J."/>
            <person name="Griggs A."/>
            <person name="Gujja S."/>
            <person name="Hansen M."/>
            <person name="Howarth C."/>
            <person name="Imamovic A."/>
            <person name="Larimer J."/>
            <person name="McCowan C."/>
            <person name="Murphy C."/>
            <person name="Pearson M."/>
            <person name="Priest M."/>
            <person name="Roberts A."/>
            <person name="Saif S."/>
            <person name="Shea T."/>
            <person name="Sykes S."/>
            <person name="Wortman J."/>
            <person name="Nusbaum C."/>
            <person name="Birren B."/>
        </authorList>
    </citation>
    <scope>NUCLEOTIDE SEQUENCE [LARGE SCALE GENOMIC DNA]</scope>
    <source>
        <strain evidence="18">CBS 10737</strain>
    </source>
</reference>
<protein>
    <recommendedName>
        <fullName evidence="6 12">Mannose-6-phosphate isomerase</fullName>
        <ecNumber evidence="5 12">5.3.1.8</ecNumber>
    </recommendedName>
</protein>
<dbReference type="SUPFAM" id="SSF51182">
    <property type="entry name" value="RmlC-like cupins"/>
    <property type="match status" value="1"/>
</dbReference>
<evidence type="ECO:0000313" key="19">
    <source>
        <dbReference type="EMBL" id="WWC72825.1"/>
    </source>
</evidence>
<dbReference type="InterPro" id="IPR016305">
    <property type="entry name" value="Mannose-6-P_Isomerase"/>
</dbReference>
<dbReference type="EC" id="5.3.1.8" evidence="5 12"/>
<comment type="catalytic activity">
    <reaction evidence="1 12">
        <text>D-mannose 6-phosphate = D-fructose 6-phosphate</text>
        <dbReference type="Rhea" id="RHEA:12356"/>
        <dbReference type="ChEBI" id="CHEBI:58735"/>
        <dbReference type="ChEBI" id="CHEBI:61527"/>
        <dbReference type="EC" id="5.3.1.8"/>
    </reaction>
</comment>
<evidence type="ECO:0000259" key="17">
    <source>
        <dbReference type="Pfam" id="PF20512"/>
    </source>
</evidence>
<dbReference type="CDD" id="cd07011">
    <property type="entry name" value="cupin_PMI_type_I_N"/>
    <property type="match status" value="1"/>
</dbReference>
<name>A0A1B9HT78_9TREE</name>
<dbReference type="RefSeq" id="XP_019007690.1">
    <property type="nucleotide sequence ID" value="XM_019159018.1"/>
</dbReference>
<comment type="function">
    <text evidence="2">Involved in the synthesis of the GDP-mannose and dolichol-phosphate-mannose required for a number of critical mannosyl transfer reactions.</text>
</comment>
<dbReference type="UniPathway" id="UPA00126">
    <property type="reaction ID" value="UER00423"/>
</dbReference>
<reference evidence="19" key="2">
    <citation type="submission" date="2013-07" db="EMBL/GenBank/DDBJ databases">
        <authorList>
            <consortium name="The Broad Institute Genome Sequencing Platform"/>
            <person name="Cuomo C."/>
            <person name="Litvintseva A."/>
            <person name="Chen Y."/>
            <person name="Heitman J."/>
            <person name="Sun S."/>
            <person name="Springer D."/>
            <person name="Dromer F."/>
            <person name="Young S.K."/>
            <person name="Zeng Q."/>
            <person name="Gargeya S."/>
            <person name="Fitzgerald M."/>
            <person name="Abouelleil A."/>
            <person name="Alvarado L."/>
            <person name="Berlin A.M."/>
            <person name="Chapman S.B."/>
            <person name="Dewar J."/>
            <person name="Goldberg J."/>
            <person name="Griggs A."/>
            <person name="Gujja S."/>
            <person name="Hansen M."/>
            <person name="Howarth C."/>
            <person name="Imamovic A."/>
            <person name="Larimer J."/>
            <person name="McCowan C."/>
            <person name="Murphy C."/>
            <person name="Pearson M."/>
            <person name="Priest M."/>
            <person name="Roberts A."/>
            <person name="Saif S."/>
            <person name="Shea T."/>
            <person name="Sykes S."/>
            <person name="Wortman J."/>
            <person name="Nusbaum C."/>
            <person name="Birren B."/>
        </authorList>
    </citation>
    <scope>NUCLEOTIDE SEQUENCE</scope>
    <source>
        <strain evidence="19">CBS 10737</strain>
    </source>
</reference>
<feature type="domain" description="Phosphomannose isomerase type I C-terminal" evidence="15">
    <location>
        <begin position="351"/>
        <end position="396"/>
    </location>
</feature>
<dbReference type="Gene3D" id="2.60.120.10">
    <property type="entry name" value="Jelly Rolls"/>
    <property type="match status" value="2"/>
</dbReference>
<comment type="similarity">
    <text evidence="4 13">Belongs to the mannose-6-phosphate isomerase type 1 family.</text>
</comment>
<evidence type="ECO:0000256" key="5">
    <source>
        <dbReference type="ARBA" id="ARBA00011956"/>
    </source>
</evidence>
<dbReference type="PANTHER" id="PTHR10309:SF0">
    <property type="entry name" value="MANNOSE-6-PHOSPHATE ISOMERASE"/>
    <property type="match status" value="1"/>
</dbReference>
<evidence type="ECO:0000256" key="1">
    <source>
        <dbReference type="ARBA" id="ARBA00000757"/>
    </source>
</evidence>
<dbReference type="NCBIfam" id="TIGR00218">
    <property type="entry name" value="manA"/>
    <property type="match status" value="1"/>
</dbReference>
<evidence type="ECO:0000256" key="6">
    <source>
        <dbReference type="ARBA" id="ARBA00018236"/>
    </source>
</evidence>
<dbReference type="GO" id="GO:0005975">
    <property type="term" value="P:carbohydrate metabolic process"/>
    <property type="evidence" value="ECO:0007669"/>
    <property type="project" value="InterPro"/>
</dbReference>
<dbReference type="FunFam" id="2.60.120.10:FF:000044">
    <property type="entry name" value="Mannose-6-phosphate isomerase"/>
    <property type="match status" value="1"/>
</dbReference>
<evidence type="ECO:0000256" key="3">
    <source>
        <dbReference type="ARBA" id="ARBA00004666"/>
    </source>
</evidence>
<dbReference type="GO" id="GO:0009298">
    <property type="term" value="P:GDP-mannose biosynthetic process"/>
    <property type="evidence" value="ECO:0007669"/>
    <property type="project" value="UniProtKB-UniPathway"/>
</dbReference>
<feature type="binding site" evidence="11">
    <location>
        <position position="291"/>
    </location>
    <ligand>
        <name>Zn(2+)</name>
        <dbReference type="ChEBI" id="CHEBI:29105"/>
    </ligand>
</feature>
<comment type="cofactor">
    <cofactor evidence="11 12">
        <name>Zn(2+)</name>
        <dbReference type="ChEBI" id="CHEBI:29105"/>
    </cofactor>
    <text evidence="11 12">Binds 1 zinc ion per subunit.</text>
</comment>
<dbReference type="PIRSF" id="PIRSF001480">
    <property type="entry name" value="Mannose-6-phosphate_isomerase"/>
    <property type="match status" value="1"/>
</dbReference>
<evidence type="ECO:0000256" key="10">
    <source>
        <dbReference type="PIRSR" id="PIRSR001480-1"/>
    </source>
</evidence>
<comment type="pathway">
    <text evidence="3 14">Nucleotide-sugar biosynthesis; GDP-alpha-D-mannose biosynthesis; alpha-D-mannose 1-phosphate from D-fructose 6-phosphate: step 1/2.</text>
</comment>
<dbReference type="STRING" id="1296096.A0A1B9HT78"/>
<proteinExistence type="inferred from homology"/>
<dbReference type="GO" id="GO:0008270">
    <property type="term" value="F:zinc ion binding"/>
    <property type="evidence" value="ECO:0007669"/>
    <property type="project" value="InterPro"/>
</dbReference>
<dbReference type="PROSITE" id="PS00965">
    <property type="entry name" value="PMI_I_1"/>
    <property type="match status" value="1"/>
</dbReference>
<evidence type="ECO:0000256" key="7">
    <source>
        <dbReference type="ARBA" id="ARBA00022723"/>
    </source>
</evidence>
<dbReference type="InterPro" id="IPR046456">
    <property type="entry name" value="PMI_typeI_C"/>
</dbReference>
<dbReference type="PRINTS" id="PR00714">
    <property type="entry name" value="MAN6PISMRASE"/>
</dbReference>
<evidence type="ECO:0000256" key="11">
    <source>
        <dbReference type="PIRSR" id="PIRSR001480-2"/>
    </source>
</evidence>
<dbReference type="EMBL" id="KI894016">
    <property type="protein sequence ID" value="OCF46471.1"/>
    <property type="molecule type" value="Genomic_DNA"/>
</dbReference>
<dbReference type="PANTHER" id="PTHR10309">
    <property type="entry name" value="MANNOSE-6-PHOSPHATE ISOMERASE"/>
    <property type="match status" value="1"/>
</dbReference>
<dbReference type="Proteomes" id="UP000094020">
    <property type="component" value="Chromosome 9"/>
</dbReference>
<dbReference type="InterPro" id="IPR014710">
    <property type="entry name" value="RmlC-like_jellyroll"/>
</dbReference>
<sequence length="435" mass="47948">MVKSIFKLSPGVQSYDWGKKGSASLAAQFGKSSVEGFEVDEEKTYAELWMGTHPTLPSKLNDSTLLSDYIKSDNSLVGEKVIKKFEGSEQGNLPFLFKVLSIGTALSIQAHPDKKLARKLFDERPEVYKDPNHKPEMAIALSPFLAFLNFLPLPVLLLNLLVVPELQPIIPSDLVTKLGASLTLPTTPSPDPFLYQPIVTPPTDEQKAILKQIFNALMSADKDTFTAAIRSLVKRYKEGQDIHESERGLVDLTLMLNDQYPDDIGILCVFFLNVVEMKKGEAAFLEANSPHAYIKGDIIECMATSDNVVRAGLTPKLRDVPTLIEMLTYESGPGNKQLLKPITFGDKDDASKLYDPPIAEFSVIKVELSSGGKTSHRKIEGPSIAIITQGKGSVSLQDDKVDFSRGEVIFIGADHEVTWEATEDLEIFRAYVEAS</sequence>
<keyword evidence="8 11" id="KW-0862">Zinc</keyword>
<dbReference type="EMBL" id="CP144527">
    <property type="protein sequence ID" value="WWC72825.1"/>
    <property type="molecule type" value="Genomic_DNA"/>
</dbReference>
<reference evidence="19" key="4">
    <citation type="submission" date="2024-02" db="EMBL/GenBank/DDBJ databases">
        <title>Comparative genomics of Cryptococcus and Kwoniella reveals pathogenesis evolution and contrasting modes of karyotype evolution via chromosome fusion or intercentromeric recombination.</title>
        <authorList>
            <person name="Coelho M.A."/>
            <person name="David-Palma M."/>
            <person name="Shea T."/>
            <person name="Bowers K."/>
            <person name="McGinley-Smith S."/>
            <person name="Mohammad A.W."/>
            <person name="Gnirke A."/>
            <person name="Yurkov A.M."/>
            <person name="Nowrousian M."/>
            <person name="Sun S."/>
            <person name="Cuomo C.A."/>
            <person name="Heitman J."/>
        </authorList>
    </citation>
    <scope>NUCLEOTIDE SEQUENCE</scope>
    <source>
        <strain evidence="19">CBS 10737</strain>
    </source>
</reference>
<keyword evidence="9 12" id="KW-0413">Isomerase</keyword>
<evidence type="ECO:0000256" key="4">
    <source>
        <dbReference type="ARBA" id="ARBA00010772"/>
    </source>
</evidence>
<evidence type="ECO:0000259" key="16">
    <source>
        <dbReference type="Pfam" id="PF20511"/>
    </source>
</evidence>
<feature type="binding site" evidence="11">
    <location>
        <position position="136"/>
    </location>
    <ligand>
        <name>Zn(2+)</name>
        <dbReference type="ChEBI" id="CHEBI:29105"/>
    </ligand>
</feature>
<evidence type="ECO:0000313" key="18">
    <source>
        <dbReference type="EMBL" id="OCF46471.1"/>
    </source>
</evidence>
<accession>A0A1B9HT78</accession>
<keyword evidence="7 11" id="KW-0479">Metal-binding</keyword>
<feature type="domain" description="Phosphomannose isomerase type I catalytic" evidence="16">
    <location>
        <begin position="5"/>
        <end position="151"/>
    </location>
</feature>
<dbReference type="Pfam" id="PF01238">
    <property type="entry name" value="PMI_typeI_C"/>
    <property type="match status" value="1"/>
</dbReference>
<dbReference type="OrthoDB" id="6605218at2759"/>
<dbReference type="InterPro" id="IPR046458">
    <property type="entry name" value="PMI_typeI_hel"/>
</dbReference>
<evidence type="ECO:0000256" key="12">
    <source>
        <dbReference type="RuleBase" id="RU000611"/>
    </source>
</evidence>
<feature type="binding site" evidence="11">
    <location>
        <position position="109"/>
    </location>
    <ligand>
        <name>Zn(2+)</name>
        <dbReference type="ChEBI" id="CHEBI:29105"/>
    </ligand>
</feature>
<evidence type="ECO:0000256" key="14">
    <source>
        <dbReference type="RuleBase" id="RU004248"/>
    </source>
</evidence>
<dbReference type="Pfam" id="PF20512">
    <property type="entry name" value="PMI_typeI_hel"/>
    <property type="match status" value="1"/>
</dbReference>
<feature type="binding site" evidence="11">
    <location>
        <position position="111"/>
    </location>
    <ligand>
        <name>Zn(2+)</name>
        <dbReference type="ChEBI" id="CHEBI:29105"/>
    </ligand>
</feature>
<dbReference type="GeneID" id="30175693"/>
<dbReference type="AlphaFoldDB" id="A0A1B9HT78"/>
<dbReference type="InterPro" id="IPR011051">
    <property type="entry name" value="RmlC_Cupin_sf"/>
</dbReference>